<protein>
    <submittedName>
        <fullName evidence="3">Uncharacterized protein</fullName>
    </submittedName>
</protein>
<evidence type="ECO:0000256" key="2">
    <source>
        <dbReference type="SAM" id="MobiDB-lite"/>
    </source>
</evidence>
<dbReference type="RefSeq" id="WP_015249456.1">
    <property type="nucleotide sequence ID" value="NC_019892.1"/>
</dbReference>
<accession>L0DNH9</accession>
<gene>
    <name evidence="3" type="ordered locus">Sinac_6283</name>
</gene>
<dbReference type="eggNOG" id="ENOG50337QB">
    <property type="taxonomic scope" value="Bacteria"/>
</dbReference>
<evidence type="ECO:0000313" key="4">
    <source>
        <dbReference type="Proteomes" id="UP000010798"/>
    </source>
</evidence>
<proteinExistence type="predicted"/>
<feature type="region of interest" description="Disordered" evidence="2">
    <location>
        <begin position="163"/>
        <end position="228"/>
    </location>
</feature>
<reference evidence="3 4" key="1">
    <citation type="submission" date="2012-02" db="EMBL/GenBank/DDBJ databases">
        <title>Complete sequence of chromosome of Singulisphaera acidiphila DSM 18658.</title>
        <authorList>
            <consortium name="US DOE Joint Genome Institute (JGI-PGF)"/>
            <person name="Lucas S."/>
            <person name="Copeland A."/>
            <person name="Lapidus A."/>
            <person name="Glavina del Rio T."/>
            <person name="Dalin E."/>
            <person name="Tice H."/>
            <person name="Bruce D."/>
            <person name="Goodwin L."/>
            <person name="Pitluck S."/>
            <person name="Peters L."/>
            <person name="Ovchinnikova G."/>
            <person name="Chertkov O."/>
            <person name="Kyrpides N."/>
            <person name="Mavromatis K."/>
            <person name="Ivanova N."/>
            <person name="Brettin T."/>
            <person name="Detter J.C."/>
            <person name="Han C."/>
            <person name="Larimer F."/>
            <person name="Land M."/>
            <person name="Hauser L."/>
            <person name="Markowitz V."/>
            <person name="Cheng J.-F."/>
            <person name="Hugenholtz P."/>
            <person name="Woyke T."/>
            <person name="Wu D."/>
            <person name="Tindall B."/>
            <person name="Pomrenke H."/>
            <person name="Brambilla E."/>
            <person name="Klenk H.-P."/>
            <person name="Eisen J.A."/>
        </authorList>
    </citation>
    <scope>NUCLEOTIDE SEQUENCE [LARGE SCALE GENOMIC DNA]</scope>
    <source>
        <strain evidence="4">ATCC BAA-1392 / DSM 18658 / VKM B-2454 / MOB10</strain>
    </source>
</reference>
<feature type="coiled-coil region" evidence="1">
    <location>
        <begin position="56"/>
        <end position="112"/>
    </location>
</feature>
<feature type="compositionally biased region" description="Low complexity" evidence="2">
    <location>
        <begin position="163"/>
        <end position="172"/>
    </location>
</feature>
<dbReference type="HOGENOM" id="CLU_105873_0_0_0"/>
<keyword evidence="4" id="KW-1185">Reference proteome</keyword>
<keyword evidence="1" id="KW-0175">Coiled coil</keyword>
<name>L0DNH9_SINAD</name>
<dbReference type="AlphaFoldDB" id="L0DNH9"/>
<evidence type="ECO:0000313" key="3">
    <source>
        <dbReference type="EMBL" id="AGA30370.1"/>
    </source>
</evidence>
<evidence type="ECO:0000256" key="1">
    <source>
        <dbReference type="SAM" id="Coils"/>
    </source>
</evidence>
<dbReference type="STRING" id="886293.Sinac_6283"/>
<dbReference type="Proteomes" id="UP000010798">
    <property type="component" value="Chromosome"/>
</dbReference>
<dbReference type="KEGG" id="saci:Sinac_6283"/>
<dbReference type="EMBL" id="CP003364">
    <property type="protein sequence ID" value="AGA30370.1"/>
    <property type="molecule type" value="Genomic_DNA"/>
</dbReference>
<sequence>MSQANVRSTDAIKQFKLALLTYAEDSRVALGAMEMEIRQVRNWLERDQYTYWTSQVKRAKEKIAEARTELNRRRLSQSNSDAVSDSDQKEALRIAKHRLEEAEDKVERIKKWGPVLEHALSEYHSQSQPLSDKLSGGLVGSLALLERMIVALEEYAALQAPAAPTLPPTSSLDTVVPPSGAREPGPGVSTHGEDRPPLEQAVEGTESAEVITQPRAEPSGEETSRPTS</sequence>
<organism evidence="3 4">
    <name type="scientific">Singulisphaera acidiphila (strain ATCC BAA-1392 / DSM 18658 / VKM B-2454 / MOB10)</name>
    <dbReference type="NCBI Taxonomy" id="886293"/>
    <lineage>
        <taxon>Bacteria</taxon>
        <taxon>Pseudomonadati</taxon>
        <taxon>Planctomycetota</taxon>
        <taxon>Planctomycetia</taxon>
        <taxon>Isosphaerales</taxon>
        <taxon>Isosphaeraceae</taxon>
        <taxon>Singulisphaera</taxon>
    </lineage>
</organism>
<dbReference type="OrthoDB" id="277538at2"/>